<dbReference type="InterPro" id="IPR000073">
    <property type="entry name" value="AB_hydrolase_1"/>
</dbReference>
<accession>A0A8H3FYA6</accession>
<gene>
    <name evidence="2" type="ORF">IMSHALPRED_008574</name>
</gene>
<dbReference type="Proteomes" id="UP000664534">
    <property type="component" value="Unassembled WGS sequence"/>
</dbReference>
<dbReference type="GO" id="GO:0016020">
    <property type="term" value="C:membrane"/>
    <property type="evidence" value="ECO:0007669"/>
    <property type="project" value="TreeGrafter"/>
</dbReference>
<dbReference type="OrthoDB" id="294702at2759"/>
<dbReference type="Pfam" id="PF00561">
    <property type="entry name" value="Abhydrolase_1"/>
    <property type="match status" value="1"/>
</dbReference>
<dbReference type="EMBL" id="CAJPDT010000060">
    <property type="protein sequence ID" value="CAF9931262.1"/>
    <property type="molecule type" value="Genomic_DNA"/>
</dbReference>
<dbReference type="InterPro" id="IPR029058">
    <property type="entry name" value="AB_hydrolase_fold"/>
</dbReference>
<evidence type="ECO:0000313" key="2">
    <source>
        <dbReference type="EMBL" id="CAF9931262.1"/>
    </source>
</evidence>
<dbReference type="PANTHER" id="PTHR43798:SF33">
    <property type="entry name" value="HYDROLASE, PUTATIVE (AFU_ORTHOLOGUE AFUA_2G14860)-RELATED"/>
    <property type="match status" value="1"/>
</dbReference>
<dbReference type="Gene3D" id="3.40.50.1820">
    <property type="entry name" value="alpha/beta hydrolase"/>
    <property type="match status" value="2"/>
</dbReference>
<evidence type="ECO:0000259" key="1">
    <source>
        <dbReference type="Pfam" id="PF00561"/>
    </source>
</evidence>
<organism evidence="2 3">
    <name type="scientific">Imshaugia aleurites</name>
    <dbReference type="NCBI Taxonomy" id="172621"/>
    <lineage>
        <taxon>Eukaryota</taxon>
        <taxon>Fungi</taxon>
        <taxon>Dikarya</taxon>
        <taxon>Ascomycota</taxon>
        <taxon>Pezizomycotina</taxon>
        <taxon>Lecanoromycetes</taxon>
        <taxon>OSLEUM clade</taxon>
        <taxon>Lecanoromycetidae</taxon>
        <taxon>Lecanorales</taxon>
        <taxon>Lecanorineae</taxon>
        <taxon>Parmeliaceae</taxon>
        <taxon>Imshaugia</taxon>
    </lineage>
</organism>
<proteinExistence type="predicted"/>
<sequence>MAEPLSEWTTSEKKGLISVGTHKLYVSTSGPARLPGNPLLIIFPGANAACKSWESVSTLLQDTVRVLLYDRSGLGRSEHGPHRDTGSTAADELSTLLKAVDLPGPYILVAHSYGGCVAREFLHLHAKDVVGMVLSETGTETRFRYADEQYRRQVLGDCPLSVIRGDSAFTPRRREDVSVSHEQGRARDGMLEAMSIADEQLKREQLKLSRNSRFRNVPNCGHNVHLTHPDVVAEEVKWVLSNLMTRRTKTGWVDFADSTIFVRVRQALGLS</sequence>
<reference evidence="2" key="1">
    <citation type="submission" date="2021-03" db="EMBL/GenBank/DDBJ databases">
        <authorList>
            <person name="Tagirdzhanova G."/>
        </authorList>
    </citation>
    <scope>NUCLEOTIDE SEQUENCE</scope>
</reference>
<dbReference type="InterPro" id="IPR050266">
    <property type="entry name" value="AB_hydrolase_sf"/>
</dbReference>
<dbReference type="AlphaFoldDB" id="A0A8H3FYA6"/>
<protein>
    <recommendedName>
        <fullName evidence="1">AB hydrolase-1 domain-containing protein</fullName>
    </recommendedName>
</protein>
<dbReference type="PANTHER" id="PTHR43798">
    <property type="entry name" value="MONOACYLGLYCEROL LIPASE"/>
    <property type="match status" value="1"/>
</dbReference>
<keyword evidence="3" id="KW-1185">Reference proteome</keyword>
<comment type="caution">
    <text evidence="2">The sequence shown here is derived from an EMBL/GenBank/DDBJ whole genome shotgun (WGS) entry which is preliminary data.</text>
</comment>
<feature type="domain" description="AB hydrolase-1" evidence="1">
    <location>
        <begin position="38"/>
        <end position="153"/>
    </location>
</feature>
<dbReference type="SUPFAM" id="SSF53474">
    <property type="entry name" value="alpha/beta-Hydrolases"/>
    <property type="match status" value="1"/>
</dbReference>
<evidence type="ECO:0000313" key="3">
    <source>
        <dbReference type="Proteomes" id="UP000664534"/>
    </source>
</evidence>
<name>A0A8H3FYA6_9LECA</name>